<proteinExistence type="predicted"/>
<name>A0A653W9D0_BACMY</name>
<evidence type="ECO:0000313" key="1">
    <source>
        <dbReference type="EMBL" id="VXC15526.1"/>
    </source>
</evidence>
<organism evidence="1 2">
    <name type="scientific">Bacillus mycoides</name>
    <dbReference type="NCBI Taxonomy" id="1405"/>
    <lineage>
        <taxon>Bacteria</taxon>
        <taxon>Bacillati</taxon>
        <taxon>Bacillota</taxon>
        <taxon>Bacilli</taxon>
        <taxon>Bacillales</taxon>
        <taxon>Bacillaceae</taxon>
        <taxon>Bacillus</taxon>
        <taxon>Bacillus cereus group</taxon>
    </lineage>
</organism>
<dbReference type="Proteomes" id="UP000437562">
    <property type="component" value="Unassembled WGS sequence"/>
</dbReference>
<dbReference type="EMBL" id="CABWMC010000023">
    <property type="protein sequence ID" value="VXC15526.1"/>
    <property type="molecule type" value="Genomic_DNA"/>
</dbReference>
<gene>
    <name evidence="1" type="ORF">BACI71_30087</name>
</gene>
<sequence>MFCCNITRYQLSKECFICSFVTTSVPIPSHPLFSKFKKLEFLYNYSNCILPPLFYVLKNNCQKIYNLNELYQIFLFKKLEKHFSENFIAQIKKQAIPAIR</sequence>
<dbReference type="AlphaFoldDB" id="A0A653W9D0"/>
<protein>
    <submittedName>
        <fullName evidence="1">Uncharacterized protein</fullName>
    </submittedName>
</protein>
<accession>A0A653W9D0</accession>
<evidence type="ECO:0000313" key="2">
    <source>
        <dbReference type="Proteomes" id="UP000437562"/>
    </source>
</evidence>
<reference evidence="1 2" key="1">
    <citation type="submission" date="2019-10" db="EMBL/GenBank/DDBJ databases">
        <authorList>
            <person name="Karimi E."/>
        </authorList>
    </citation>
    <scope>NUCLEOTIDE SEQUENCE [LARGE SCALE GENOMIC DNA]</scope>
    <source>
        <strain evidence="1">Bacillus sp. 71</strain>
    </source>
</reference>